<evidence type="ECO:0000313" key="2">
    <source>
        <dbReference type="Proteomes" id="UP000054477"/>
    </source>
</evidence>
<dbReference type="Proteomes" id="UP000054477">
    <property type="component" value="Unassembled WGS sequence"/>
</dbReference>
<accession>A0A0C9XGY2</accession>
<protein>
    <submittedName>
        <fullName evidence="1">Uncharacterized protein</fullName>
    </submittedName>
</protein>
<keyword evidence="2" id="KW-1185">Reference proteome</keyword>
<name>A0A0C9XGY2_9AGAR</name>
<sequence length="53" mass="5860">KPVGFVSRGLWVMGYGMHFPAHQVGGQPELWDIRGYGLSGLWVMTGLTVTRNV</sequence>
<feature type="non-terminal residue" evidence="1">
    <location>
        <position position="1"/>
    </location>
</feature>
<reference evidence="1 2" key="1">
    <citation type="submission" date="2014-04" db="EMBL/GenBank/DDBJ databases">
        <authorList>
            <consortium name="DOE Joint Genome Institute"/>
            <person name="Kuo A."/>
            <person name="Kohler A."/>
            <person name="Nagy L.G."/>
            <person name="Floudas D."/>
            <person name="Copeland A."/>
            <person name="Barry K.W."/>
            <person name="Cichocki N."/>
            <person name="Veneault-Fourrey C."/>
            <person name="LaButti K."/>
            <person name="Lindquist E.A."/>
            <person name="Lipzen A."/>
            <person name="Lundell T."/>
            <person name="Morin E."/>
            <person name="Murat C."/>
            <person name="Sun H."/>
            <person name="Tunlid A."/>
            <person name="Henrissat B."/>
            <person name="Grigoriev I.V."/>
            <person name="Hibbett D.S."/>
            <person name="Martin F."/>
            <person name="Nordberg H.P."/>
            <person name="Cantor M.N."/>
            <person name="Hua S.X."/>
        </authorList>
    </citation>
    <scope>NUCLEOTIDE SEQUENCE [LARGE SCALE GENOMIC DNA]</scope>
    <source>
        <strain evidence="1 2">LaAM-08-1</strain>
    </source>
</reference>
<dbReference type="AlphaFoldDB" id="A0A0C9XGY2"/>
<reference evidence="2" key="2">
    <citation type="submission" date="2015-01" db="EMBL/GenBank/DDBJ databases">
        <title>Evolutionary Origins and Diversification of the Mycorrhizal Mutualists.</title>
        <authorList>
            <consortium name="DOE Joint Genome Institute"/>
            <consortium name="Mycorrhizal Genomics Consortium"/>
            <person name="Kohler A."/>
            <person name="Kuo A."/>
            <person name="Nagy L.G."/>
            <person name="Floudas D."/>
            <person name="Copeland A."/>
            <person name="Barry K.W."/>
            <person name="Cichocki N."/>
            <person name="Veneault-Fourrey C."/>
            <person name="LaButti K."/>
            <person name="Lindquist E.A."/>
            <person name="Lipzen A."/>
            <person name="Lundell T."/>
            <person name="Morin E."/>
            <person name="Murat C."/>
            <person name="Riley R."/>
            <person name="Ohm R."/>
            <person name="Sun H."/>
            <person name="Tunlid A."/>
            <person name="Henrissat B."/>
            <person name="Grigoriev I.V."/>
            <person name="Hibbett D.S."/>
            <person name="Martin F."/>
        </authorList>
    </citation>
    <scope>NUCLEOTIDE SEQUENCE [LARGE SCALE GENOMIC DNA]</scope>
    <source>
        <strain evidence="2">LaAM-08-1</strain>
    </source>
</reference>
<gene>
    <name evidence="1" type="ORF">K443DRAFT_108841</name>
</gene>
<evidence type="ECO:0000313" key="1">
    <source>
        <dbReference type="EMBL" id="KIJ95382.1"/>
    </source>
</evidence>
<dbReference type="OrthoDB" id="3035353at2759"/>
<dbReference type="EMBL" id="KN838758">
    <property type="protein sequence ID" value="KIJ95382.1"/>
    <property type="molecule type" value="Genomic_DNA"/>
</dbReference>
<proteinExistence type="predicted"/>
<dbReference type="HOGENOM" id="CLU_200663_0_0_1"/>
<organism evidence="1 2">
    <name type="scientific">Laccaria amethystina LaAM-08-1</name>
    <dbReference type="NCBI Taxonomy" id="1095629"/>
    <lineage>
        <taxon>Eukaryota</taxon>
        <taxon>Fungi</taxon>
        <taxon>Dikarya</taxon>
        <taxon>Basidiomycota</taxon>
        <taxon>Agaricomycotina</taxon>
        <taxon>Agaricomycetes</taxon>
        <taxon>Agaricomycetidae</taxon>
        <taxon>Agaricales</taxon>
        <taxon>Agaricineae</taxon>
        <taxon>Hydnangiaceae</taxon>
        <taxon>Laccaria</taxon>
    </lineage>
</organism>